<evidence type="ECO:0000256" key="1">
    <source>
        <dbReference type="ARBA" id="ARBA00000085"/>
    </source>
</evidence>
<dbReference type="PANTHER" id="PTHR43304">
    <property type="entry name" value="PHYTOCHROME-LIKE PROTEIN CPH1"/>
    <property type="match status" value="1"/>
</dbReference>
<protein>
    <recommendedName>
        <fullName evidence="2">histidine kinase</fullName>
        <ecNumber evidence="2">2.7.13.3</ecNumber>
    </recommendedName>
</protein>
<name>A0A1M6ZLA4_9FLAO</name>
<keyword evidence="3" id="KW-0597">Phosphoprotein</keyword>
<dbReference type="SUPFAM" id="SSF55785">
    <property type="entry name" value="PYP-like sensor domain (PAS domain)"/>
    <property type="match status" value="2"/>
</dbReference>
<dbReference type="Pfam" id="PF02518">
    <property type="entry name" value="HATPase_c"/>
    <property type="match status" value="1"/>
</dbReference>
<dbReference type="InterPro" id="IPR036890">
    <property type="entry name" value="HATPase_C_sf"/>
</dbReference>
<dbReference type="InterPro" id="IPR035965">
    <property type="entry name" value="PAS-like_dom_sf"/>
</dbReference>
<dbReference type="InterPro" id="IPR003594">
    <property type="entry name" value="HATPase_dom"/>
</dbReference>
<dbReference type="SUPFAM" id="SSF55874">
    <property type="entry name" value="ATPase domain of HSP90 chaperone/DNA topoisomerase II/histidine kinase"/>
    <property type="match status" value="1"/>
</dbReference>
<dbReference type="AlphaFoldDB" id="A0A1M6ZLA4"/>
<reference evidence="9" key="1">
    <citation type="submission" date="2016-11" db="EMBL/GenBank/DDBJ databases">
        <authorList>
            <person name="Varghese N."/>
            <person name="Submissions S."/>
        </authorList>
    </citation>
    <scope>NUCLEOTIDE SEQUENCE [LARGE SCALE GENOMIC DNA]</scope>
    <source>
        <strain evidence="9">DSM 24724</strain>
    </source>
</reference>
<dbReference type="SMART" id="SM00086">
    <property type="entry name" value="PAC"/>
    <property type="match status" value="1"/>
</dbReference>
<dbReference type="EC" id="2.7.13.3" evidence="2"/>
<dbReference type="InterPro" id="IPR001610">
    <property type="entry name" value="PAC"/>
</dbReference>
<dbReference type="RefSeq" id="WP_068841125.1">
    <property type="nucleotide sequence ID" value="NZ_FRBT01000001.1"/>
</dbReference>
<dbReference type="PROSITE" id="PS50109">
    <property type="entry name" value="HIS_KIN"/>
    <property type="match status" value="1"/>
</dbReference>
<dbReference type="Pfam" id="PF08447">
    <property type="entry name" value="PAS_3"/>
    <property type="match status" value="2"/>
</dbReference>
<keyword evidence="4" id="KW-0808">Transferase</keyword>
<dbReference type="InterPro" id="IPR000700">
    <property type="entry name" value="PAS-assoc_C"/>
</dbReference>
<feature type="domain" description="Histidine kinase" evidence="6">
    <location>
        <begin position="293"/>
        <end position="504"/>
    </location>
</feature>
<accession>A0A1M6ZLA4</accession>
<dbReference type="InterPro" id="IPR005467">
    <property type="entry name" value="His_kinase_dom"/>
</dbReference>
<dbReference type="Gene3D" id="3.30.565.10">
    <property type="entry name" value="Histidine kinase-like ATPase, C-terminal domain"/>
    <property type="match status" value="1"/>
</dbReference>
<keyword evidence="9" id="KW-1185">Reference proteome</keyword>
<evidence type="ECO:0000259" key="6">
    <source>
        <dbReference type="PROSITE" id="PS50109"/>
    </source>
</evidence>
<dbReference type="EMBL" id="FRBT01000001">
    <property type="protein sequence ID" value="SHL31236.1"/>
    <property type="molecule type" value="Genomic_DNA"/>
</dbReference>
<evidence type="ECO:0000256" key="2">
    <source>
        <dbReference type="ARBA" id="ARBA00012438"/>
    </source>
</evidence>
<evidence type="ECO:0000256" key="3">
    <source>
        <dbReference type="ARBA" id="ARBA00022553"/>
    </source>
</evidence>
<dbReference type="Proteomes" id="UP000184028">
    <property type="component" value="Unassembled WGS sequence"/>
</dbReference>
<gene>
    <name evidence="8" type="ORF">SAMN05444484_1011071</name>
</gene>
<dbReference type="Gene3D" id="3.30.450.20">
    <property type="entry name" value="PAS domain"/>
    <property type="match status" value="2"/>
</dbReference>
<feature type="domain" description="PAC" evidence="7">
    <location>
        <begin position="222"/>
        <end position="275"/>
    </location>
</feature>
<evidence type="ECO:0000259" key="7">
    <source>
        <dbReference type="PROSITE" id="PS50113"/>
    </source>
</evidence>
<evidence type="ECO:0000256" key="5">
    <source>
        <dbReference type="ARBA" id="ARBA00022777"/>
    </source>
</evidence>
<dbReference type="PRINTS" id="PR00344">
    <property type="entry name" value="BCTRLSENSOR"/>
</dbReference>
<organism evidence="8 9">
    <name type="scientific">Flavobacterium chilense</name>
    <dbReference type="NCBI Taxonomy" id="946677"/>
    <lineage>
        <taxon>Bacteria</taxon>
        <taxon>Pseudomonadati</taxon>
        <taxon>Bacteroidota</taxon>
        <taxon>Flavobacteriia</taxon>
        <taxon>Flavobacteriales</taxon>
        <taxon>Flavobacteriaceae</taxon>
        <taxon>Flavobacterium</taxon>
    </lineage>
</organism>
<dbReference type="PANTHER" id="PTHR43304:SF1">
    <property type="entry name" value="PAC DOMAIN-CONTAINING PROTEIN"/>
    <property type="match status" value="1"/>
</dbReference>
<dbReference type="SMART" id="SM00387">
    <property type="entry name" value="HATPase_c"/>
    <property type="match status" value="1"/>
</dbReference>
<dbReference type="GO" id="GO:0004673">
    <property type="term" value="F:protein histidine kinase activity"/>
    <property type="evidence" value="ECO:0007669"/>
    <property type="project" value="UniProtKB-EC"/>
</dbReference>
<comment type="catalytic activity">
    <reaction evidence="1">
        <text>ATP + protein L-histidine = ADP + protein N-phospho-L-histidine.</text>
        <dbReference type="EC" id="2.7.13.3"/>
    </reaction>
</comment>
<sequence length="504" mass="58360">MEFDFYKTKKNKSTNVLKSKLFDQIQDAFFVFTISEHNDYDMPFISDSAYEMFEILPNDMFTTTILSVYDRIHLQDKISVKQSLIDSIKKGQKWNSTFRVHLPIKGLCWFKVTSKREINNDGSIELYGRVTDITDLKEQDSKLKISEECFNFALETSNSGIWNWDLTENRVNYSEQSLKILESDTSAGIPVPASWDDIVHPDDLKKYNMALDDHFENKTSCYEYFHRILTPNNKYKWILSRGKVVERDVNGKPLKVVGTHTDVSSQKEKELELMKKMELYSEKNNRLLNFSHIVSHNLNSHAGNFKLLLDMIDLEENFAEKRETMKYLRTVSNDLSKTIEDLSQIINMENNTEIVVKPLNLNDYLGRVLNIVNAYSHKNNATVINNIPQEATINFNPAYLESVLQNLCTNAIKYANPDKHLTIEFDFFTENEKKVLTIKDNGLGIDLKKYGHLIFGMYKTFHKHEEANGIGLYITKNQIESMNGRVSVESQVGKGTTFKITFND</sequence>
<proteinExistence type="predicted"/>
<dbReference type="InterPro" id="IPR004358">
    <property type="entry name" value="Sig_transdc_His_kin-like_C"/>
</dbReference>
<dbReference type="InterPro" id="IPR052162">
    <property type="entry name" value="Sensor_kinase/Photoreceptor"/>
</dbReference>
<dbReference type="PROSITE" id="PS50113">
    <property type="entry name" value="PAC"/>
    <property type="match status" value="1"/>
</dbReference>
<evidence type="ECO:0000313" key="8">
    <source>
        <dbReference type="EMBL" id="SHL31236.1"/>
    </source>
</evidence>
<evidence type="ECO:0000256" key="4">
    <source>
        <dbReference type="ARBA" id="ARBA00022679"/>
    </source>
</evidence>
<dbReference type="InterPro" id="IPR013655">
    <property type="entry name" value="PAS_fold_3"/>
</dbReference>
<evidence type="ECO:0000313" key="9">
    <source>
        <dbReference type="Proteomes" id="UP000184028"/>
    </source>
</evidence>
<keyword evidence="5" id="KW-0418">Kinase</keyword>
<dbReference type="STRING" id="946677.SAMN05444484_1011071"/>
<dbReference type="OrthoDB" id="5522855at2"/>